<comment type="catalytic activity">
    <reaction evidence="1 8">
        <text>[(1-&gt;4)-alpha-D-glucosyl](n) + ADP-alpha-D-glucose = [(1-&gt;4)-alpha-D-glucosyl](n+1) + ADP + H(+)</text>
        <dbReference type="Rhea" id="RHEA:18189"/>
        <dbReference type="Rhea" id="RHEA-COMP:9584"/>
        <dbReference type="Rhea" id="RHEA-COMP:9587"/>
        <dbReference type="ChEBI" id="CHEBI:15378"/>
        <dbReference type="ChEBI" id="CHEBI:15444"/>
        <dbReference type="ChEBI" id="CHEBI:57498"/>
        <dbReference type="ChEBI" id="CHEBI:456216"/>
        <dbReference type="EC" id="2.4.1.21"/>
    </reaction>
</comment>
<dbReference type="EC" id="2.4.1.21" evidence="8"/>
<dbReference type="RefSeq" id="WP_232103374.1">
    <property type="nucleotide sequence ID" value="NZ_CP036343.1"/>
</dbReference>
<keyword evidence="5 8" id="KW-0328">Glycosyltransferase</keyword>
<evidence type="ECO:0000256" key="7">
    <source>
        <dbReference type="ARBA" id="ARBA00023056"/>
    </source>
</evidence>
<dbReference type="Pfam" id="PF00534">
    <property type="entry name" value="Glycos_transf_1"/>
    <property type="match status" value="1"/>
</dbReference>
<reference evidence="11 12" key="1">
    <citation type="submission" date="2019-02" db="EMBL/GenBank/DDBJ databases">
        <title>Deep-cultivation of Planctomycetes and their phenomic and genomic characterization uncovers novel biology.</title>
        <authorList>
            <person name="Wiegand S."/>
            <person name="Jogler M."/>
            <person name="Boedeker C."/>
            <person name="Pinto D."/>
            <person name="Vollmers J."/>
            <person name="Rivas-Marin E."/>
            <person name="Kohn T."/>
            <person name="Peeters S.H."/>
            <person name="Heuer A."/>
            <person name="Rast P."/>
            <person name="Oberbeckmann S."/>
            <person name="Bunk B."/>
            <person name="Jeske O."/>
            <person name="Meyerdierks A."/>
            <person name="Storesund J.E."/>
            <person name="Kallscheuer N."/>
            <person name="Luecker S."/>
            <person name="Lage O.M."/>
            <person name="Pohl T."/>
            <person name="Merkel B.J."/>
            <person name="Hornburger P."/>
            <person name="Mueller R.-W."/>
            <person name="Bruemmer F."/>
            <person name="Labrenz M."/>
            <person name="Spormann A.M."/>
            <person name="Op den Camp H."/>
            <person name="Overmann J."/>
            <person name="Amann R."/>
            <person name="Jetten M.S.M."/>
            <person name="Mascher T."/>
            <person name="Medema M.H."/>
            <person name="Devos D.P."/>
            <person name="Kaster A.-K."/>
            <person name="Ovreas L."/>
            <person name="Rohde M."/>
            <person name="Galperin M.Y."/>
            <person name="Jogler C."/>
        </authorList>
    </citation>
    <scope>NUCLEOTIDE SEQUENCE [LARGE SCALE GENOMIC DNA]</scope>
    <source>
        <strain evidence="11 12">Pan161</strain>
    </source>
</reference>
<dbReference type="InterPro" id="IPR013534">
    <property type="entry name" value="Starch_synth_cat_dom"/>
</dbReference>
<evidence type="ECO:0000256" key="3">
    <source>
        <dbReference type="ARBA" id="ARBA00004964"/>
    </source>
</evidence>
<organism evidence="11 12">
    <name type="scientific">Gimesia algae</name>
    <dbReference type="NCBI Taxonomy" id="2527971"/>
    <lineage>
        <taxon>Bacteria</taxon>
        <taxon>Pseudomonadati</taxon>
        <taxon>Planctomycetota</taxon>
        <taxon>Planctomycetia</taxon>
        <taxon>Planctomycetales</taxon>
        <taxon>Planctomycetaceae</taxon>
        <taxon>Gimesia</taxon>
    </lineage>
</organism>
<dbReference type="Pfam" id="PF08323">
    <property type="entry name" value="Glyco_transf_5"/>
    <property type="match status" value="1"/>
</dbReference>
<feature type="binding site" evidence="8">
    <location>
        <position position="23"/>
    </location>
    <ligand>
        <name>ADP-alpha-D-glucose</name>
        <dbReference type="ChEBI" id="CHEBI:57498"/>
    </ligand>
</feature>
<evidence type="ECO:0000259" key="9">
    <source>
        <dbReference type="Pfam" id="PF00534"/>
    </source>
</evidence>
<feature type="domain" description="Glycosyl transferase family 1" evidence="9">
    <location>
        <begin position="309"/>
        <end position="459"/>
    </location>
</feature>
<dbReference type="SUPFAM" id="SSF53756">
    <property type="entry name" value="UDP-Glycosyltransferase/glycogen phosphorylase"/>
    <property type="match status" value="1"/>
</dbReference>
<dbReference type="GO" id="GO:0005978">
    <property type="term" value="P:glycogen biosynthetic process"/>
    <property type="evidence" value="ECO:0007669"/>
    <property type="project" value="UniProtKB-UniRule"/>
</dbReference>
<evidence type="ECO:0000256" key="2">
    <source>
        <dbReference type="ARBA" id="ARBA00002764"/>
    </source>
</evidence>
<dbReference type="AlphaFoldDB" id="A0A517VIA3"/>
<comment type="pathway">
    <text evidence="3 8">Glycan biosynthesis; glycogen biosynthesis.</text>
</comment>
<dbReference type="GO" id="GO:0004373">
    <property type="term" value="F:alpha-1,4-glucan glucosyltransferase (UDP-glucose donor) activity"/>
    <property type="evidence" value="ECO:0007669"/>
    <property type="project" value="InterPro"/>
</dbReference>
<keyword evidence="7 8" id="KW-0320">Glycogen biosynthesis</keyword>
<dbReference type="NCBIfam" id="TIGR02095">
    <property type="entry name" value="glgA"/>
    <property type="match status" value="1"/>
</dbReference>
<dbReference type="HAMAP" id="MF_00484">
    <property type="entry name" value="Glycogen_synth"/>
    <property type="match status" value="1"/>
</dbReference>
<dbReference type="NCBIfam" id="NF001899">
    <property type="entry name" value="PRK00654.1-2"/>
    <property type="match status" value="1"/>
</dbReference>
<accession>A0A517VIA3</accession>
<keyword evidence="6 8" id="KW-0808">Transferase</keyword>
<evidence type="ECO:0000256" key="6">
    <source>
        <dbReference type="ARBA" id="ARBA00022679"/>
    </source>
</evidence>
<evidence type="ECO:0000256" key="5">
    <source>
        <dbReference type="ARBA" id="ARBA00022676"/>
    </source>
</evidence>
<keyword evidence="12" id="KW-1185">Reference proteome</keyword>
<dbReference type="Gene3D" id="3.40.50.2000">
    <property type="entry name" value="Glycogen Phosphorylase B"/>
    <property type="match status" value="2"/>
</dbReference>
<dbReference type="GO" id="GO:0009011">
    <property type="term" value="F:alpha-1,4-glucan glucosyltransferase (ADP-glucose donor) activity"/>
    <property type="evidence" value="ECO:0007669"/>
    <property type="project" value="UniProtKB-UniRule"/>
</dbReference>
<comment type="similarity">
    <text evidence="4 8">Belongs to the glycosyltransferase 1 family. Bacterial/plant glycogen synthase subfamily.</text>
</comment>
<dbReference type="InterPro" id="IPR011835">
    <property type="entry name" value="GS/SS"/>
</dbReference>
<dbReference type="Proteomes" id="UP000316855">
    <property type="component" value="Chromosome"/>
</dbReference>
<dbReference type="CDD" id="cd03791">
    <property type="entry name" value="GT5_Glycogen_synthase_DULL1-like"/>
    <property type="match status" value="1"/>
</dbReference>
<dbReference type="InterPro" id="IPR001296">
    <property type="entry name" value="Glyco_trans_1"/>
</dbReference>
<sequence>MIRIDWEFMKIVVASSEAIPFAKTGGLADVASALSKALSAEGHEVSLFLPYYPQSTAKRGFSPDDFEACPEKVMIPVGSKQVEASLLKASFPDSKVNVYLIDQPRYFDRPELYHENGRDYQDNCERFIFFSRAVMEFTAQLNLQPNIIHSNDWQTGLIPALLKIEYQHRPGFEKTAAVYTIHNMAFQGQYWHWDMLLTGIDWKYFNRHQMEYFGQLNLLKTGIVFSDMITTVSPTYAKEIRTERFGYGLNGVLESHAERLVGILNGVDTSEWNPEIDPHLAAHYSVDSLSVGKAKCKAALQERMGLPQKPDVPLLGAISRMTDQKGFSLILDAAEILLATDVQMVFLGTGDPRHEAAFSELAKRFPDKVATFIGFDEGLAHQIEAGLDIFLMPSQFEPCGLNQMYSLLYGTVPIVHEVGGLADSVVDAHEENLENGTANGFSFWHFDATVLYRQMRRAIAAYHDKPLWNQLIQNGMTKDWSWKQSAQNYLSVYQRASSYRNKSSESVSATH</sequence>
<evidence type="ECO:0000256" key="8">
    <source>
        <dbReference type="HAMAP-Rule" id="MF_00484"/>
    </source>
</evidence>
<evidence type="ECO:0000256" key="4">
    <source>
        <dbReference type="ARBA" id="ARBA00010281"/>
    </source>
</evidence>
<dbReference type="UniPathway" id="UPA00164"/>
<dbReference type="PANTHER" id="PTHR45825:SF11">
    <property type="entry name" value="ALPHA AMYLASE DOMAIN-CONTAINING PROTEIN"/>
    <property type="match status" value="1"/>
</dbReference>
<feature type="domain" description="Starch synthase catalytic" evidence="10">
    <location>
        <begin position="10"/>
        <end position="254"/>
    </location>
</feature>
<gene>
    <name evidence="11" type="primary">glgA_1</name>
    <name evidence="8" type="synonym">glgA</name>
    <name evidence="11" type="ORF">Pan161_44090</name>
</gene>
<name>A0A517VIA3_9PLAN</name>
<comment type="function">
    <text evidence="2 8">Synthesizes alpha-1,4-glucan chains using ADP-glucose.</text>
</comment>
<evidence type="ECO:0000259" key="10">
    <source>
        <dbReference type="Pfam" id="PF08323"/>
    </source>
</evidence>
<dbReference type="KEGG" id="gax:Pan161_44090"/>
<dbReference type="EMBL" id="CP036343">
    <property type="protein sequence ID" value="QDT92739.1"/>
    <property type="molecule type" value="Genomic_DNA"/>
</dbReference>
<protein>
    <recommendedName>
        <fullName evidence="8">Glycogen synthase</fullName>
        <ecNumber evidence="8">2.4.1.21</ecNumber>
    </recommendedName>
    <alternativeName>
        <fullName evidence="8">Starch [bacterial glycogen] synthase</fullName>
    </alternativeName>
</protein>
<evidence type="ECO:0000313" key="11">
    <source>
        <dbReference type="EMBL" id="QDT92739.1"/>
    </source>
</evidence>
<evidence type="ECO:0000256" key="1">
    <source>
        <dbReference type="ARBA" id="ARBA00001478"/>
    </source>
</evidence>
<dbReference type="PANTHER" id="PTHR45825">
    <property type="entry name" value="GRANULE-BOUND STARCH SYNTHASE 1, CHLOROPLASTIC/AMYLOPLASTIC"/>
    <property type="match status" value="1"/>
</dbReference>
<proteinExistence type="inferred from homology"/>
<evidence type="ECO:0000313" key="12">
    <source>
        <dbReference type="Proteomes" id="UP000316855"/>
    </source>
</evidence>